<accession>A0A9P5PG79</accession>
<gene>
    <name evidence="2" type="ORF">BDP27DRAFT_1428875</name>
</gene>
<dbReference type="AlphaFoldDB" id="A0A9P5PG79"/>
<evidence type="ECO:0000313" key="2">
    <source>
        <dbReference type="EMBL" id="KAF9061510.1"/>
    </source>
</evidence>
<reference evidence="2" key="1">
    <citation type="submission" date="2020-11" db="EMBL/GenBank/DDBJ databases">
        <authorList>
            <consortium name="DOE Joint Genome Institute"/>
            <person name="Ahrendt S."/>
            <person name="Riley R."/>
            <person name="Andreopoulos W."/>
            <person name="Labutti K."/>
            <person name="Pangilinan J."/>
            <person name="Ruiz-Duenas F.J."/>
            <person name="Barrasa J.M."/>
            <person name="Sanchez-Garcia M."/>
            <person name="Camarero S."/>
            <person name="Miyauchi S."/>
            <person name="Serrano A."/>
            <person name="Linde D."/>
            <person name="Babiker R."/>
            <person name="Drula E."/>
            <person name="Ayuso-Fernandez I."/>
            <person name="Pacheco R."/>
            <person name="Padilla G."/>
            <person name="Ferreira P."/>
            <person name="Barriuso J."/>
            <person name="Kellner H."/>
            <person name="Castanera R."/>
            <person name="Alfaro M."/>
            <person name="Ramirez L."/>
            <person name="Pisabarro A.G."/>
            <person name="Kuo A."/>
            <person name="Tritt A."/>
            <person name="Lipzen A."/>
            <person name="He G."/>
            <person name="Yan M."/>
            <person name="Ng V."/>
            <person name="Cullen D."/>
            <person name="Martin F."/>
            <person name="Rosso M.-N."/>
            <person name="Henrissat B."/>
            <person name="Hibbett D."/>
            <person name="Martinez A.T."/>
            <person name="Grigoriev I.V."/>
        </authorList>
    </citation>
    <scope>NUCLEOTIDE SEQUENCE</scope>
    <source>
        <strain evidence="2">AH 40177</strain>
    </source>
</reference>
<keyword evidence="1" id="KW-0732">Signal</keyword>
<organism evidence="2 3">
    <name type="scientific">Rhodocollybia butyracea</name>
    <dbReference type="NCBI Taxonomy" id="206335"/>
    <lineage>
        <taxon>Eukaryota</taxon>
        <taxon>Fungi</taxon>
        <taxon>Dikarya</taxon>
        <taxon>Basidiomycota</taxon>
        <taxon>Agaricomycotina</taxon>
        <taxon>Agaricomycetes</taxon>
        <taxon>Agaricomycetidae</taxon>
        <taxon>Agaricales</taxon>
        <taxon>Marasmiineae</taxon>
        <taxon>Omphalotaceae</taxon>
        <taxon>Rhodocollybia</taxon>
    </lineage>
</organism>
<feature type="chain" id="PRO_5040303045" evidence="1">
    <location>
        <begin position="23"/>
        <end position="196"/>
    </location>
</feature>
<evidence type="ECO:0000256" key="1">
    <source>
        <dbReference type="SAM" id="SignalP"/>
    </source>
</evidence>
<dbReference type="Proteomes" id="UP000772434">
    <property type="component" value="Unassembled WGS sequence"/>
</dbReference>
<evidence type="ECO:0000313" key="3">
    <source>
        <dbReference type="Proteomes" id="UP000772434"/>
    </source>
</evidence>
<keyword evidence="3" id="KW-1185">Reference proteome</keyword>
<proteinExistence type="predicted"/>
<name>A0A9P5PG79_9AGAR</name>
<protein>
    <submittedName>
        <fullName evidence="2">Uncharacterized protein</fullName>
    </submittedName>
</protein>
<comment type="caution">
    <text evidence="2">The sequence shown here is derived from an EMBL/GenBank/DDBJ whole genome shotgun (WGS) entry which is preliminary data.</text>
</comment>
<sequence>MSSLLQLQWLFISLLCLDSEFSEQFVIKFPEHKEQFLHKERPKDKTIVQKTDSDMEISEDEPATSYAKTPPEAMDICADCAIMAQTGLDYPGHNCSPPGFVLRSTTPFSMPDLVSVSSSSSASSLSSENSFSWALSPSIHESDPFTLYHPARNFLQPCPPYNSDNKEWASQMYLKKWKMEKSPVCTQKLQQTAAPA</sequence>
<feature type="signal peptide" evidence="1">
    <location>
        <begin position="1"/>
        <end position="22"/>
    </location>
</feature>
<dbReference type="EMBL" id="JADNRY010000199">
    <property type="protein sequence ID" value="KAF9061510.1"/>
    <property type="molecule type" value="Genomic_DNA"/>
</dbReference>